<evidence type="ECO:0008006" key="3">
    <source>
        <dbReference type="Google" id="ProtNLM"/>
    </source>
</evidence>
<dbReference type="GeneID" id="96753464"/>
<dbReference type="SUPFAM" id="SSF53474">
    <property type="entry name" value="alpha/beta-Hydrolases"/>
    <property type="match status" value="1"/>
</dbReference>
<dbReference type="OrthoDB" id="3789848at2"/>
<name>A0A5J4LDG0_9ACTN</name>
<gene>
    <name evidence="1" type="ORF">San01_47640</name>
</gene>
<comment type="caution">
    <text evidence="1">The sequence shown here is derived from an EMBL/GenBank/DDBJ whole genome shotgun (WGS) entry which is preliminary data.</text>
</comment>
<dbReference type="Proteomes" id="UP000325598">
    <property type="component" value="Unassembled WGS sequence"/>
</dbReference>
<sequence length="266" mass="27003">MAPDMGMADPAGTAVETVRGLVYGPSGKRLDVHRPAGAPGPLPVVLLWHGIGPDERDVLEPLGRTAAAQGLLVLVPDWRSDAADGGRAHLLESLAFAREEAGGLGGDGESLVLAGWSAGAGAALGVALWPESVGGWRPNAVVGVAGRYDLTARTTGTAPLDDLAAGREPGVPVHLVHGARDTVLDARYSRDLADTLRSAGRTVTLQELDSDHAGVIMTAYDPAADRCVPTTAEHAVRAGQVVARVLADAARSGGGSEGEVGAEGSA</sequence>
<accession>A0A5J4LDG0</accession>
<dbReference type="EMBL" id="BLAG01000013">
    <property type="protein sequence ID" value="GES32277.1"/>
    <property type="molecule type" value="Genomic_DNA"/>
</dbReference>
<keyword evidence="2" id="KW-1185">Reference proteome</keyword>
<organism evidence="1 2">
    <name type="scientific">Streptomyces angustmyceticus</name>
    <dbReference type="NCBI Taxonomy" id="285578"/>
    <lineage>
        <taxon>Bacteria</taxon>
        <taxon>Bacillati</taxon>
        <taxon>Actinomycetota</taxon>
        <taxon>Actinomycetes</taxon>
        <taxon>Kitasatosporales</taxon>
        <taxon>Streptomycetaceae</taxon>
        <taxon>Streptomyces</taxon>
    </lineage>
</organism>
<proteinExistence type="predicted"/>
<dbReference type="RefSeq" id="WP_152104891.1">
    <property type="nucleotide sequence ID" value="NZ_BLAG01000013.1"/>
</dbReference>
<dbReference type="InterPro" id="IPR029058">
    <property type="entry name" value="AB_hydrolase_fold"/>
</dbReference>
<protein>
    <recommendedName>
        <fullName evidence="3">Alpha/beta hydrolase</fullName>
    </recommendedName>
</protein>
<reference evidence="1 2" key="1">
    <citation type="submission" date="2019-10" db="EMBL/GenBank/DDBJ databases">
        <title>Whole genome shotgun sequence of Streptomyces angustmyceticus NBRC 3934.</title>
        <authorList>
            <person name="Hosoyama A."/>
            <person name="Ichikawa N."/>
            <person name="Kimura A."/>
            <person name="Kitahashi Y."/>
            <person name="Komaki H."/>
            <person name="Uohara A."/>
        </authorList>
    </citation>
    <scope>NUCLEOTIDE SEQUENCE [LARGE SCALE GENOMIC DNA]</scope>
    <source>
        <strain evidence="1 2">NBRC 3934</strain>
    </source>
</reference>
<dbReference type="AlphaFoldDB" id="A0A5J4LDG0"/>
<evidence type="ECO:0000313" key="1">
    <source>
        <dbReference type="EMBL" id="GES32277.1"/>
    </source>
</evidence>
<dbReference type="Gene3D" id="3.40.50.1820">
    <property type="entry name" value="alpha/beta hydrolase"/>
    <property type="match status" value="1"/>
</dbReference>
<evidence type="ECO:0000313" key="2">
    <source>
        <dbReference type="Proteomes" id="UP000325598"/>
    </source>
</evidence>